<organism evidence="1 2">
    <name type="scientific">Dactylonectria macrodidyma</name>
    <dbReference type="NCBI Taxonomy" id="307937"/>
    <lineage>
        <taxon>Eukaryota</taxon>
        <taxon>Fungi</taxon>
        <taxon>Dikarya</taxon>
        <taxon>Ascomycota</taxon>
        <taxon>Pezizomycotina</taxon>
        <taxon>Sordariomycetes</taxon>
        <taxon>Hypocreomycetidae</taxon>
        <taxon>Hypocreales</taxon>
        <taxon>Nectriaceae</taxon>
        <taxon>Dactylonectria</taxon>
    </lineage>
</organism>
<dbReference type="AlphaFoldDB" id="A0A9P9FNT2"/>
<evidence type="ECO:0000313" key="2">
    <source>
        <dbReference type="Proteomes" id="UP000738349"/>
    </source>
</evidence>
<keyword evidence="2" id="KW-1185">Reference proteome</keyword>
<reference evidence="1" key="1">
    <citation type="journal article" date="2021" name="Nat. Commun.">
        <title>Genetic determinants of endophytism in the Arabidopsis root mycobiome.</title>
        <authorList>
            <person name="Mesny F."/>
            <person name="Miyauchi S."/>
            <person name="Thiergart T."/>
            <person name="Pickel B."/>
            <person name="Atanasova L."/>
            <person name="Karlsson M."/>
            <person name="Huettel B."/>
            <person name="Barry K.W."/>
            <person name="Haridas S."/>
            <person name="Chen C."/>
            <person name="Bauer D."/>
            <person name="Andreopoulos W."/>
            <person name="Pangilinan J."/>
            <person name="LaButti K."/>
            <person name="Riley R."/>
            <person name="Lipzen A."/>
            <person name="Clum A."/>
            <person name="Drula E."/>
            <person name="Henrissat B."/>
            <person name="Kohler A."/>
            <person name="Grigoriev I.V."/>
            <person name="Martin F.M."/>
            <person name="Hacquard S."/>
        </authorList>
    </citation>
    <scope>NUCLEOTIDE SEQUENCE</scope>
    <source>
        <strain evidence="1">MPI-CAGE-AT-0147</strain>
    </source>
</reference>
<sequence>MGHDSRNDLGAACALIYIEHIYFEAPVLECPSLRCSIEQGRAVFPTDTLLHHALVAAAVPWLSSKILATYGFQCRQEAIDSSSEGFEASLAKSSSPEQNSFERTQALLLMAFALSQSSSCAVGRKQAKWLRLAITNLHYMSPSSAGQTRNSRTWKRLWWFGFVMEQLHFLRYSLEQSTPLYPTRFALDPRSMEPLLLEDFDLAPSTTSGNRYQVSEYWTRMRQASCFIKRAALCGCVARYVRNRQCKPSTLPRPSNPSQIHHDGKFWEIQAIAQYFTNLKQDAGIDSQCKYIRETEDLRLIAMRARLEMVFFRIMIALYRGVEKPPDANQGCSGSSSIFYRLRDEQIAHMARRVLITSRKLLDGAGSARTGLGAAGTGVLRAVSIATEALLLLKTWPLDRQLLVRESHALLKICSDESHALWAETVVGDAATPRDAPLLTHDHDLAEVATPRSDSAKTPRDDTTQRYGLVEGSDLLEQKRLFSDFDDMWNMTGIKCEYTGLVGESTP</sequence>
<name>A0A9P9FNT2_9HYPO</name>
<proteinExistence type="predicted"/>
<dbReference type="EMBL" id="JAGMUV010000002">
    <property type="protein sequence ID" value="KAH7169886.1"/>
    <property type="molecule type" value="Genomic_DNA"/>
</dbReference>
<dbReference type="PANTHER" id="PTHR47425:SF3">
    <property type="entry name" value="ZN(II)2CYS6 TRANSCRIPTION FACTOR (EUROFUNG)"/>
    <property type="match status" value="1"/>
</dbReference>
<dbReference type="CDD" id="cd12148">
    <property type="entry name" value="fungal_TF_MHR"/>
    <property type="match status" value="1"/>
</dbReference>
<protein>
    <recommendedName>
        <fullName evidence="3">Transcription factor domain-containing protein</fullName>
    </recommendedName>
</protein>
<comment type="caution">
    <text evidence="1">The sequence shown here is derived from an EMBL/GenBank/DDBJ whole genome shotgun (WGS) entry which is preliminary data.</text>
</comment>
<dbReference type="Proteomes" id="UP000738349">
    <property type="component" value="Unassembled WGS sequence"/>
</dbReference>
<dbReference type="PANTHER" id="PTHR47425">
    <property type="entry name" value="FARB-RELATED"/>
    <property type="match status" value="1"/>
</dbReference>
<evidence type="ECO:0008006" key="3">
    <source>
        <dbReference type="Google" id="ProtNLM"/>
    </source>
</evidence>
<dbReference type="InterPro" id="IPR052761">
    <property type="entry name" value="Fungal_Detox/Toxin_TFs"/>
</dbReference>
<gene>
    <name evidence="1" type="ORF">EDB81DRAFT_774049</name>
</gene>
<dbReference type="OrthoDB" id="5136550at2759"/>
<accession>A0A9P9FNT2</accession>
<evidence type="ECO:0000313" key="1">
    <source>
        <dbReference type="EMBL" id="KAH7169886.1"/>
    </source>
</evidence>